<sequence>MWYIGFYIWALVIPVVAFWLCRWWKPASRGLLPPGSMGLPLIGETLQFFVPSKSLDIPPFIKNRIQKYGPVFKTNLVGRPVIVSSDPDFNNFIFQQEGKSVQLWYMDSFSKLLGIGDAITGYVHKYLKKVVSEHFGPEKLKEKILSELEVIADQTLSSWTEHESVEMKRACSTMILNYTSKQLFGYDPEKGEENLSDLYFNLIKGVMSVPLNVPGTAFHKCLQKCTIIKSQIGGVHGGGRAQNPELRLTQVLRLGDQPW</sequence>
<evidence type="ECO:0000313" key="5">
    <source>
        <dbReference type="EMBL" id="GKV35025.1"/>
    </source>
</evidence>
<dbReference type="SUPFAM" id="SSF48264">
    <property type="entry name" value="Cytochrome P450"/>
    <property type="match status" value="1"/>
</dbReference>
<organism evidence="5 6">
    <name type="scientific">Rubroshorea leprosula</name>
    <dbReference type="NCBI Taxonomy" id="152421"/>
    <lineage>
        <taxon>Eukaryota</taxon>
        <taxon>Viridiplantae</taxon>
        <taxon>Streptophyta</taxon>
        <taxon>Embryophyta</taxon>
        <taxon>Tracheophyta</taxon>
        <taxon>Spermatophyta</taxon>
        <taxon>Magnoliopsida</taxon>
        <taxon>eudicotyledons</taxon>
        <taxon>Gunneridae</taxon>
        <taxon>Pentapetalae</taxon>
        <taxon>rosids</taxon>
        <taxon>malvids</taxon>
        <taxon>Malvales</taxon>
        <taxon>Dipterocarpaceae</taxon>
        <taxon>Rubroshorea</taxon>
    </lineage>
</organism>
<comment type="similarity">
    <text evidence="1">Belongs to the cytochrome P450 family.</text>
</comment>
<keyword evidence="6" id="KW-1185">Reference proteome</keyword>
<keyword evidence="3" id="KW-0408">Iron</keyword>
<dbReference type="GO" id="GO:0020037">
    <property type="term" value="F:heme binding"/>
    <property type="evidence" value="ECO:0007669"/>
    <property type="project" value="InterPro"/>
</dbReference>
<evidence type="ECO:0000256" key="2">
    <source>
        <dbReference type="ARBA" id="ARBA00022723"/>
    </source>
</evidence>
<accession>A0AAV5LD84</accession>
<dbReference type="Proteomes" id="UP001054252">
    <property type="component" value="Unassembled WGS sequence"/>
</dbReference>
<keyword evidence="2" id="KW-0479">Metal-binding</keyword>
<dbReference type="AlphaFoldDB" id="A0AAV5LD84"/>
<dbReference type="GO" id="GO:0016705">
    <property type="term" value="F:oxidoreductase activity, acting on paired donors, with incorporation or reduction of molecular oxygen"/>
    <property type="evidence" value="ECO:0007669"/>
    <property type="project" value="InterPro"/>
</dbReference>
<gene>
    <name evidence="5" type="ORF">SLEP1_g43345</name>
</gene>
<protein>
    <recommendedName>
        <fullName evidence="7">Cytochrome P450</fullName>
    </recommendedName>
</protein>
<dbReference type="InterPro" id="IPR036396">
    <property type="entry name" value="Cyt_P450_sf"/>
</dbReference>
<evidence type="ECO:0008006" key="7">
    <source>
        <dbReference type="Google" id="ProtNLM"/>
    </source>
</evidence>
<feature type="transmembrane region" description="Helical" evidence="4">
    <location>
        <begin position="6"/>
        <end position="24"/>
    </location>
</feature>
<dbReference type="GO" id="GO:0005506">
    <property type="term" value="F:iron ion binding"/>
    <property type="evidence" value="ECO:0007669"/>
    <property type="project" value="InterPro"/>
</dbReference>
<keyword evidence="4" id="KW-0812">Transmembrane</keyword>
<reference evidence="5 6" key="1">
    <citation type="journal article" date="2021" name="Commun. Biol.">
        <title>The genome of Shorea leprosula (Dipterocarpaceae) highlights the ecological relevance of drought in aseasonal tropical rainforests.</title>
        <authorList>
            <person name="Ng K.K.S."/>
            <person name="Kobayashi M.J."/>
            <person name="Fawcett J.A."/>
            <person name="Hatakeyama M."/>
            <person name="Paape T."/>
            <person name="Ng C.H."/>
            <person name="Ang C.C."/>
            <person name="Tnah L.H."/>
            <person name="Lee C.T."/>
            <person name="Nishiyama T."/>
            <person name="Sese J."/>
            <person name="O'Brien M.J."/>
            <person name="Copetti D."/>
            <person name="Mohd Noor M.I."/>
            <person name="Ong R.C."/>
            <person name="Putra M."/>
            <person name="Sireger I.Z."/>
            <person name="Indrioko S."/>
            <person name="Kosugi Y."/>
            <person name="Izuno A."/>
            <person name="Isagi Y."/>
            <person name="Lee S.L."/>
            <person name="Shimizu K.K."/>
        </authorList>
    </citation>
    <scope>NUCLEOTIDE SEQUENCE [LARGE SCALE GENOMIC DNA]</scope>
    <source>
        <strain evidence="5">214</strain>
    </source>
</reference>
<evidence type="ECO:0000256" key="3">
    <source>
        <dbReference type="ARBA" id="ARBA00023004"/>
    </source>
</evidence>
<proteinExistence type="inferred from homology"/>
<keyword evidence="4" id="KW-1133">Transmembrane helix</keyword>
<comment type="caution">
    <text evidence="5">The sequence shown here is derived from an EMBL/GenBank/DDBJ whole genome shotgun (WGS) entry which is preliminary data.</text>
</comment>
<evidence type="ECO:0000256" key="1">
    <source>
        <dbReference type="ARBA" id="ARBA00010617"/>
    </source>
</evidence>
<dbReference type="EMBL" id="BPVZ01000108">
    <property type="protein sequence ID" value="GKV35025.1"/>
    <property type="molecule type" value="Genomic_DNA"/>
</dbReference>
<dbReference type="PANTHER" id="PTHR24286:SF305">
    <property type="entry name" value="CYTOCHROME P450 708A2"/>
    <property type="match status" value="1"/>
</dbReference>
<dbReference type="GO" id="GO:0004497">
    <property type="term" value="F:monooxygenase activity"/>
    <property type="evidence" value="ECO:0007669"/>
    <property type="project" value="InterPro"/>
</dbReference>
<keyword evidence="4" id="KW-0472">Membrane</keyword>
<dbReference type="GO" id="GO:0016132">
    <property type="term" value="P:brassinosteroid biosynthetic process"/>
    <property type="evidence" value="ECO:0007669"/>
    <property type="project" value="TreeGrafter"/>
</dbReference>
<evidence type="ECO:0000256" key="4">
    <source>
        <dbReference type="SAM" id="Phobius"/>
    </source>
</evidence>
<evidence type="ECO:0000313" key="6">
    <source>
        <dbReference type="Proteomes" id="UP001054252"/>
    </source>
</evidence>
<dbReference type="GO" id="GO:0016125">
    <property type="term" value="P:sterol metabolic process"/>
    <property type="evidence" value="ECO:0007669"/>
    <property type="project" value="TreeGrafter"/>
</dbReference>
<dbReference type="Gene3D" id="1.10.630.10">
    <property type="entry name" value="Cytochrome P450"/>
    <property type="match status" value="1"/>
</dbReference>
<name>A0AAV5LD84_9ROSI</name>
<dbReference type="PANTHER" id="PTHR24286">
    <property type="entry name" value="CYTOCHROME P450 26"/>
    <property type="match status" value="1"/>
</dbReference>
<dbReference type="GO" id="GO:0010268">
    <property type="term" value="P:brassinosteroid homeostasis"/>
    <property type="evidence" value="ECO:0007669"/>
    <property type="project" value="TreeGrafter"/>
</dbReference>